<feature type="transmembrane region" description="Helical" evidence="1">
    <location>
        <begin position="124"/>
        <end position="144"/>
    </location>
</feature>
<evidence type="ECO:0000256" key="2">
    <source>
        <dbReference type="SAM" id="SignalP"/>
    </source>
</evidence>
<evidence type="ECO:0000313" key="8">
    <source>
        <dbReference type="EMBL" id="CAF3860258.1"/>
    </source>
</evidence>
<dbReference type="AlphaFoldDB" id="A0A814R3V4"/>
<keyword evidence="1" id="KW-0812">Transmembrane</keyword>
<comment type="caution">
    <text evidence="5">The sequence shown here is derived from an EMBL/GenBank/DDBJ whole genome shotgun (WGS) entry which is preliminary data.</text>
</comment>
<sequence>MATFYLFIIIVLLSLNFFQSINSESTNSTSIFNLYDNSTIRINIIENKINQTSTSTNTYFNTTTIFIVNTKINSSYITTKTNEIILTTTTSQSSISLNTPSITESTTFDINNNHSKKSSSRSKWWLLIALIITVVAVTSIAIIYHQRRQTPYRRFLRNWQARDDDADNTILQLEQPDLINNQWPHQISLV</sequence>
<dbReference type="Proteomes" id="UP000663889">
    <property type="component" value="Unassembled WGS sequence"/>
</dbReference>
<evidence type="ECO:0000313" key="7">
    <source>
        <dbReference type="EMBL" id="CAF3810216.1"/>
    </source>
</evidence>
<dbReference type="EMBL" id="CAJNOO010001191">
    <property type="protein sequence ID" value="CAF1112333.1"/>
    <property type="molecule type" value="Genomic_DNA"/>
</dbReference>
<dbReference type="OrthoDB" id="10070418at2759"/>
<evidence type="ECO:0000313" key="5">
    <source>
        <dbReference type="EMBL" id="CAF1127973.1"/>
    </source>
</evidence>
<dbReference type="EMBL" id="CAJOBD010001543">
    <property type="protein sequence ID" value="CAF3810216.1"/>
    <property type="molecule type" value="Genomic_DNA"/>
</dbReference>
<dbReference type="Proteomes" id="UP000663823">
    <property type="component" value="Unassembled WGS sequence"/>
</dbReference>
<feature type="signal peptide" evidence="2">
    <location>
        <begin position="1"/>
        <end position="23"/>
    </location>
</feature>
<dbReference type="Proteomes" id="UP000663864">
    <property type="component" value="Unassembled WGS sequence"/>
</dbReference>
<keyword evidence="2" id="KW-0732">Signal</keyword>
<keyword evidence="1" id="KW-0472">Membrane</keyword>
<protein>
    <submittedName>
        <fullName evidence="5">Uncharacterized protein</fullName>
    </submittedName>
</protein>
<name>A0A814R3V4_9BILA</name>
<evidence type="ECO:0000313" key="6">
    <source>
        <dbReference type="EMBL" id="CAF3805768.1"/>
    </source>
</evidence>
<feature type="chain" id="PRO_5035602539" evidence="2">
    <location>
        <begin position="24"/>
        <end position="190"/>
    </location>
</feature>
<proteinExistence type="predicted"/>
<accession>A0A814R3V4</accession>
<evidence type="ECO:0000313" key="9">
    <source>
        <dbReference type="Proteomes" id="UP000663889"/>
    </source>
</evidence>
<dbReference type="EMBL" id="CAJNOT010000816">
    <property type="protein sequence ID" value="CAF1086917.1"/>
    <property type="molecule type" value="Genomic_DNA"/>
</dbReference>
<dbReference type="EMBL" id="CAJNOU010000982">
    <property type="protein sequence ID" value="CAF1127973.1"/>
    <property type="molecule type" value="Genomic_DNA"/>
</dbReference>
<evidence type="ECO:0000313" key="4">
    <source>
        <dbReference type="EMBL" id="CAF1112333.1"/>
    </source>
</evidence>
<evidence type="ECO:0000313" key="3">
    <source>
        <dbReference type="EMBL" id="CAF1086917.1"/>
    </source>
</evidence>
<keyword evidence="1" id="KW-1133">Transmembrane helix</keyword>
<dbReference type="Proteomes" id="UP000663874">
    <property type="component" value="Unassembled WGS sequence"/>
</dbReference>
<dbReference type="EMBL" id="CAJOBE010003077">
    <property type="protein sequence ID" value="CAF3860258.1"/>
    <property type="molecule type" value="Genomic_DNA"/>
</dbReference>
<gene>
    <name evidence="8" type="ORF">FNK824_LOCUS18432</name>
    <name evidence="7" type="ORF">JBS370_LOCUS15822</name>
    <name evidence="6" type="ORF">OTI717_LOCUS18538</name>
    <name evidence="4" type="ORF">RFH988_LOCUS19904</name>
    <name evidence="5" type="ORF">SEV965_LOCUS17257</name>
    <name evidence="3" type="ORF">ZHD862_LOCUS16881</name>
</gene>
<evidence type="ECO:0000256" key="1">
    <source>
        <dbReference type="SAM" id="Phobius"/>
    </source>
</evidence>
<organism evidence="5 9">
    <name type="scientific">Rotaria sordida</name>
    <dbReference type="NCBI Taxonomy" id="392033"/>
    <lineage>
        <taxon>Eukaryota</taxon>
        <taxon>Metazoa</taxon>
        <taxon>Spiralia</taxon>
        <taxon>Gnathifera</taxon>
        <taxon>Rotifera</taxon>
        <taxon>Eurotatoria</taxon>
        <taxon>Bdelloidea</taxon>
        <taxon>Philodinida</taxon>
        <taxon>Philodinidae</taxon>
        <taxon>Rotaria</taxon>
    </lineage>
</organism>
<reference evidence="5" key="1">
    <citation type="submission" date="2021-02" db="EMBL/GenBank/DDBJ databases">
        <authorList>
            <person name="Nowell W R."/>
        </authorList>
    </citation>
    <scope>NUCLEOTIDE SEQUENCE</scope>
</reference>
<dbReference type="Proteomes" id="UP000663836">
    <property type="component" value="Unassembled WGS sequence"/>
</dbReference>
<dbReference type="Proteomes" id="UP000663882">
    <property type="component" value="Unassembled WGS sequence"/>
</dbReference>
<dbReference type="EMBL" id="CAJOAX010002577">
    <property type="protein sequence ID" value="CAF3805768.1"/>
    <property type="molecule type" value="Genomic_DNA"/>
</dbReference>